<dbReference type="AlphaFoldDB" id="A0A9P7N462"/>
<sequence>MADGRKTTLEVRVSSTERVLVEIENPESRIQNGHHRQKGTIGADSCHRIPGERHGRWARETECPFIAWEMRSFAMPYK</sequence>
<gene>
    <name evidence="1" type="ORF">E4U43_003850</name>
</gene>
<evidence type="ECO:0000313" key="1">
    <source>
        <dbReference type="EMBL" id="KAG5992094.1"/>
    </source>
</evidence>
<keyword evidence="2" id="KW-1185">Reference proteome</keyword>
<name>A0A9P7N462_9HYPO</name>
<reference evidence="1" key="1">
    <citation type="journal article" date="2020" name="bioRxiv">
        <title>Whole genome comparisons of ergot fungi reveals the divergence and evolution of species within the genus Claviceps are the result of varying mechanisms driving genome evolution and host range expansion.</title>
        <authorList>
            <person name="Wyka S.A."/>
            <person name="Mondo S.J."/>
            <person name="Liu M."/>
            <person name="Dettman J."/>
            <person name="Nalam V."/>
            <person name="Broders K.D."/>
        </authorList>
    </citation>
    <scope>NUCLEOTIDE SEQUENCE</scope>
    <source>
        <strain evidence="1">CCC 602</strain>
    </source>
</reference>
<organism evidence="1 2">
    <name type="scientific">Claviceps pusilla</name>
    <dbReference type="NCBI Taxonomy" id="123648"/>
    <lineage>
        <taxon>Eukaryota</taxon>
        <taxon>Fungi</taxon>
        <taxon>Dikarya</taxon>
        <taxon>Ascomycota</taxon>
        <taxon>Pezizomycotina</taxon>
        <taxon>Sordariomycetes</taxon>
        <taxon>Hypocreomycetidae</taxon>
        <taxon>Hypocreales</taxon>
        <taxon>Clavicipitaceae</taxon>
        <taxon>Claviceps</taxon>
    </lineage>
</organism>
<evidence type="ECO:0000313" key="2">
    <source>
        <dbReference type="Proteomes" id="UP000748025"/>
    </source>
</evidence>
<proteinExistence type="predicted"/>
<dbReference type="Proteomes" id="UP000748025">
    <property type="component" value="Unassembled WGS sequence"/>
</dbReference>
<dbReference type="EMBL" id="SRPW01002544">
    <property type="protein sequence ID" value="KAG5992094.1"/>
    <property type="molecule type" value="Genomic_DNA"/>
</dbReference>
<comment type="caution">
    <text evidence="1">The sequence shown here is derived from an EMBL/GenBank/DDBJ whole genome shotgun (WGS) entry which is preliminary data.</text>
</comment>
<protein>
    <submittedName>
        <fullName evidence="1">Uncharacterized protein</fullName>
    </submittedName>
</protein>
<accession>A0A9P7N462</accession>